<feature type="transmembrane region" description="Helical" evidence="1">
    <location>
        <begin position="137"/>
        <end position="160"/>
    </location>
</feature>
<keyword evidence="1" id="KW-0472">Membrane</keyword>
<protein>
    <recommendedName>
        <fullName evidence="4">DUF1700 domain-containing protein</fullName>
    </recommendedName>
</protein>
<dbReference type="Pfam" id="PF22564">
    <property type="entry name" value="HAAS"/>
    <property type="match status" value="1"/>
</dbReference>
<dbReference type="RefSeq" id="WP_034627960.1">
    <property type="nucleotide sequence ID" value="NZ_JRJU01000008.1"/>
</dbReference>
<organism evidence="2 3">
    <name type="scientific">Halalkalibacter okhensis</name>
    <dbReference type="NCBI Taxonomy" id="333138"/>
    <lineage>
        <taxon>Bacteria</taxon>
        <taxon>Bacillati</taxon>
        <taxon>Bacillota</taxon>
        <taxon>Bacilli</taxon>
        <taxon>Bacillales</taxon>
        <taxon>Bacillaceae</taxon>
        <taxon>Halalkalibacter</taxon>
    </lineage>
</organism>
<dbReference type="OrthoDB" id="9804829at2"/>
<evidence type="ECO:0008006" key="4">
    <source>
        <dbReference type="Google" id="ProtNLM"/>
    </source>
</evidence>
<accession>A0A0B0IDA9</accession>
<proteinExistence type="predicted"/>
<evidence type="ECO:0000313" key="2">
    <source>
        <dbReference type="EMBL" id="KHF40573.1"/>
    </source>
</evidence>
<name>A0A0B0IDA9_9BACI</name>
<dbReference type="Proteomes" id="UP000030832">
    <property type="component" value="Unassembled WGS sequence"/>
</dbReference>
<evidence type="ECO:0000313" key="3">
    <source>
        <dbReference type="Proteomes" id="UP000030832"/>
    </source>
</evidence>
<sequence>MNKQQFLMELDRALQKMSLDERQDILNDFEEHFAVGLEEGKTEGEITCSLGSPQQIAKDMLASYHLEKAETTVTTGNIIRAVWAVIGLGFFNLVIVLGPFIALVSIVFAGWAVGVSFIVSPLLFLINIIFYPGSFELFELFITLALCGLGLFIAIGMFFATRTLTQGFLRYLKFNVKLVKGGLKHD</sequence>
<gene>
    <name evidence="2" type="ORF">LQ50_08615</name>
</gene>
<comment type="caution">
    <text evidence="2">The sequence shown here is derived from an EMBL/GenBank/DDBJ whole genome shotgun (WGS) entry which is preliminary data.</text>
</comment>
<reference evidence="2 3" key="1">
    <citation type="submission" date="2014-09" db="EMBL/GenBank/DDBJ databases">
        <title>Genome sequencing and annotation of Bacillus Okhensis strain Kh10-101T.</title>
        <authorList>
            <person name="Prakash J.S."/>
        </authorList>
    </citation>
    <scope>NUCLEOTIDE SEQUENCE [LARGE SCALE GENOMIC DNA]</scope>
    <source>
        <strain evidence="3">Kh10-101T</strain>
    </source>
</reference>
<feature type="transmembrane region" description="Helical" evidence="1">
    <location>
        <begin position="108"/>
        <end position="130"/>
    </location>
</feature>
<keyword evidence="3" id="KW-1185">Reference proteome</keyword>
<feature type="transmembrane region" description="Helical" evidence="1">
    <location>
        <begin position="81"/>
        <end position="102"/>
    </location>
</feature>
<dbReference type="eggNOG" id="COG4709">
    <property type="taxonomic scope" value="Bacteria"/>
</dbReference>
<keyword evidence="1" id="KW-0812">Transmembrane</keyword>
<dbReference type="AlphaFoldDB" id="A0A0B0IDA9"/>
<dbReference type="EMBL" id="JRJU01000008">
    <property type="protein sequence ID" value="KHF40573.1"/>
    <property type="molecule type" value="Genomic_DNA"/>
</dbReference>
<evidence type="ECO:0000256" key="1">
    <source>
        <dbReference type="SAM" id="Phobius"/>
    </source>
</evidence>
<keyword evidence="1" id="KW-1133">Transmembrane helix</keyword>
<dbReference type="STRING" id="333138.LQ50_08615"/>